<evidence type="ECO:0000256" key="1">
    <source>
        <dbReference type="SAM" id="MobiDB-lite"/>
    </source>
</evidence>
<organism evidence="2 3">
    <name type="scientific">Mesorhizobium prunaredense</name>
    <dbReference type="NCBI Taxonomy" id="1631249"/>
    <lineage>
        <taxon>Bacteria</taxon>
        <taxon>Pseudomonadati</taxon>
        <taxon>Pseudomonadota</taxon>
        <taxon>Alphaproteobacteria</taxon>
        <taxon>Hyphomicrobiales</taxon>
        <taxon>Phyllobacteriaceae</taxon>
        <taxon>Mesorhizobium</taxon>
    </lineage>
</organism>
<name>A0A1R3VJA0_9HYPH</name>
<reference evidence="3" key="1">
    <citation type="submission" date="2017-01" db="EMBL/GenBank/DDBJ databases">
        <authorList>
            <person name="Brunel B."/>
        </authorList>
    </citation>
    <scope>NUCLEOTIDE SEQUENCE [LARGE SCALE GENOMIC DNA]</scope>
</reference>
<sequence length="90" mass="10221">MVGHRRSPPQIWNLVGWRVVPAIPYVGNFATVSRELSTKPLTVFRAGEQAERTKAEHAPDKMLPCSPQPTPRCSKRMQISDSPHKRSRFL</sequence>
<evidence type="ECO:0000313" key="3">
    <source>
        <dbReference type="Proteomes" id="UP000188388"/>
    </source>
</evidence>
<dbReference type="AlphaFoldDB" id="A0A1R3VJA0"/>
<keyword evidence="3" id="KW-1185">Reference proteome</keyword>
<proteinExistence type="predicted"/>
<evidence type="ECO:0000313" key="2">
    <source>
        <dbReference type="EMBL" id="SIT59987.1"/>
    </source>
</evidence>
<dbReference type="Proteomes" id="UP000188388">
    <property type="component" value="Unassembled WGS sequence"/>
</dbReference>
<protein>
    <submittedName>
        <fullName evidence="2">Uncharacterized protein</fullName>
    </submittedName>
</protein>
<accession>A0A1R3VJA0</accession>
<gene>
    <name evidence="2" type="ORF">BQ8794_90152</name>
</gene>
<dbReference type="EMBL" id="FTPD01000082">
    <property type="protein sequence ID" value="SIT59987.1"/>
    <property type="molecule type" value="Genomic_DNA"/>
</dbReference>
<feature type="region of interest" description="Disordered" evidence="1">
    <location>
        <begin position="52"/>
        <end position="90"/>
    </location>
</feature>